<comment type="pathway">
    <text evidence="1">Quinol/quinone metabolism; menaquinone biosynthesis.</text>
</comment>
<comment type="similarity">
    <text evidence="1">Belongs to the PNP/UDP phosphorylase family. Futalosine hydrolase subfamily.</text>
</comment>
<dbReference type="HAMAP" id="MF_00991">
    <property type="entry name" value="MqnB"/>
    <property type="match status" value="1"/>
</dbReference>
<dbReference type="Proteomes" id="UP000639396">
    <property type="component" value="Unassembled WGS sequence"/>
</dbReference>
<comment type="caution">
    <text evidence="4">The sequence shown here is derived from an EMBL/GenBank/DDBJ whole genome shotgun (WGS) entry which is preliminary data.</text>
</comment>
<keyword evidence="4" id="KW-0326">Glycosidase</keyword>
<dbReference type="Pfam" id="PF01048">
    <property type="entry name" value="PNP_UDP_1"/>
    <property type="match status" value="1"/>
</dbReference>
<evidence type="ECO:0000313" key="5">
    <source>
        <dbReference type="Proteomes" id="UP000639396"/>
    </source>
</evidence>
<dbReference type="NCBIfam" id="TIGR03664">
    <property type="entry name" value="fut_nucase"/>
    <property type="match status" value="1"/>
</dbReference>
<dbReference type="GO" id="GO:0009116">
    <property type="term" value="P:nucleoside metabolic process"/>
    <property type="evidence" value="ECO:0007669"/>
    <property type="project" value="InterPro"/>
</dbReference>
<keyword evidence="5" id="KW-1185">Reference proteome</keyword>
<dbReference type="GO" id="GO:0008930">
    <property type="term" value="F:methylthioadenosine nucleosidase activity"/>
    <property type="evidence" value="ECO:0007669"/>
    <property type="project" value="TreeGrafter"/>
</dbReference>
<reference evidence="4" key="1">
    <citation type="submission" date="2020-09" db="EMBL/GenBank/DDBJ databases">
        <title>A novel bacterium of genus Paenibacillus, isolated from South China Sea.</title>
        <authorList>
            <person name="Huang H."/>
            <person name="Mo K."/>
            <person name="Hu Y."/>
        </authorList>
    </citation>
    <scope>NUCLEOTIDE SEQUENCE</scope>
    <source>
        <strain evidence="4">IB182363</strain>
    </source>
</reference>
<gene>
    <name evidence="1" type="primary">mqnB</name>
    <name evidence="4" type="ORF">IDH45_13465</name>
</gene>
<feature type="domain" description="Nucleoside phosphorylase" evidence="3">
    <location>
        <begin position="32"/>
        <end position="223"/>
    </location>
</feature>
<dbReference type="GO" id="GO:0008782">
    <property type="term" value="F:adenosylhomocysteine nucleosidase activity"/>
    <property type="evidence" value="ECO:0007669"/>
    <property type="project" value="TreeGrafter"/>
</dbReference>
<dbReference type="GO" id="GO:0005829">
    <property type="term" value="C:cytosol"/>
    <property type="evidence" value="ECO:0007669"/>
    <property type="project" value="TreeGrafter"/>
</dbReference>
<dbReference type="PANTHER" id="PTHR46832">
    <property type="entry name" value="5'-METHYLTHIOADENOSINE/S-ADENOSYLHOMOCYSTEINE NUCLEOSIDASE"/>
    <property type="match status" value="1"/>
</dbReference>
<dbReference type="GO" id="GO:0009234">
    <property type="term" value="P:menaquinone biosynthetic process"/>
    <property type="evidence" value="ECO:0007669"/>
    <property type="project" value="UniProtKB-UniRule"/>
</dbReference>
<evidence type="ECO:0000313" key="4">
    <source>
        <dbReference type="EMBL" id="MBD2862995.1"/>
    </source>
</evidence>
<dbReference type="GO" id="GO:0019284">
    <property type="term" value="P:L-methionine salvage from S-adenosylmethionine"/>
    <property type="evidence" value="ECO:0007669"/>
    <property type="project" value="TreeGrafter"/>
</dbReference>
<dbReference type="EC" id="3.2.2.26" evidence="1 2"/>
<dbReference type="InterPro" id="IPR000845">
    <property type="entry name" value="Nucleoside_phosphorylase_d"/>
</dbReference>
<dbReference type="NCBIfam" id="NF006087">
    <property type="entry name" value="PRK08236.1"/>
    <property type="match status" value="1"/>
</dbReference>
<keyword evidence="1 4" id="KW-0378">Hydrolase</keyword>
<comment type="catalytic activity">
    <reaction evidence="1">
        <text>futalosine + H2O = dehypoxanthine futalosine + hypoxanthine</text>
        <dbReference type="Rhea" id="RHEA:25904"/>
        <dbReference type="ChEBI" id="CHEBI:15377"/>
        <dbReference type="ChEBI" id="CHEBI:17368"/>
        <dbReference type="ChEBI" id="CHEBI:58863"/>
        <dbReference type="ChEBI" id="CHEBI:58864"/>
        <dbReference type="EC" id="3.2.2.26"/>
    </reaction>
</comment>
<accession>A0A927C891</accession>
<dbReference type="CDD" id="cd17766">
    <property type="entry name" value="futalosine_nucleosidase_MqnB"/>
    <property type="match status" value="1"/>
</dbReference>
<evidence type="ECO:0000256" key="1">
    <source>
        <dbReference type="HAMAP-Rule" id="MF_00991"/>
    </source>
</evidence>
<dbReference type="RefSeq" id="WP_190928402.1">
    <property type="nucleotide sequence ID" value="NZ_JACXJA010000016.1"/>
</dbReference>
<dbReference type="SUPFAM" id="SSF53167">
    <property type="entry name" value="Purine and uridine phosphorylases"/>
    <property type="match status" value="1"/>
</dbReference>
<dbReference type="InterPro" id="IPR019963">
    <property type="entry name" value="FL_hydrolase_MqnB"/>
</dbReference>
<proteinExistence type="inferred from homology"/>
<dbReference type="InterPro" id="IPR035994">
    <property type="entry name" value="Nucleoside_phosphorylase_sf"/>
</dbReference>
<dbReference type="EMBL" id="JACXJA010000016">
    <property type="protein sequence ID" value="MBD2862995.1"/>
    <property type="molecule type" value="Genomic_DNA"/>
</dbReference>
<dbReference type="Gene3D" id="3.40.50.1580">
    <property type="entry name" value="Nucleoside phosphorylase domain"/>
    <property type="match status" value="1"/>
</dbReference>
<comment type="function">
    <text evidence="1">Catalyzes the hydrolysis of futalosine (FL) to dehypoxanthine futalosine (DHFL) and hypoxanthine, a step in the biosynthesis of menaquinone (MK, vitamin K2).</text>
</comment>
<evidence type="ECO:0000256" key="2">
    <source>
        <dbReference type="NCBIfam" id="TIGR03664"/>
    </source>
</evidence>
<evidence type="ECO:0000259" key="3">
    <source>
        <dbReference type="Pfam" id="PF01048"/>
    </source>
</evidence>
<organism evidence="4 5">
    <name type="scientific">Paenibacillus oceani</name>
    <dbReference type="NCBI Taxonomy" id="2772510"/>
    <lineage>
        <taxon>Bacteria</taxon>
        <taxon>Bacillati</taxon>
        <taxon>Bacillota</taxon>
        <taxon>Bacilli</taxon>
        <taxon>Bacillales</taxon>
        <taxon>Paenibacillaceae</taxon>
        <taxon>Paenibacillus</taxon>
    </lineage>
</organism>
<dbReference type="PANTHER" id="PTHR46832:SF2">
    <property type="entry name" value="FUTALOSINE HYDROLASE"/>
    <property type="match status" value="1"/>
</dbReference>
<keyword evidence="1" id="KW-0474">Menaquinone biosynthesis</keyword>
<protein>
    <recommendedName>
        <fullName evidence="1 2">Futalosine hydrolase</fullName>
        <shortName evidence="1">FL hydrolase</shortName>
        <ecNumber evidence="1 2">3.2.2.26</ecNumber>
    </recommendedName>
    <alternativeName>
        <fullName evidence="1">Futalosine nucleosidase</fullName>
    </alternativeName>
    <alternativeName>
        <fullName evidence="1">Menaquinone biosynthetic enzyme MqnB</fullName>
    </alternativeName>
</protein>
<dbReference type="AlphaFoldDB" id="A0A927C891"/>
<sequence length="227" mass="22742">MSQAPNFYFNSSTEKPYLIITAVEAEKEALQRGLGGDNRFVLAAAGVGPASAAAGAAAALAAADYRLVISAGIGGGFVGRAPVGSLVIADAMIAADLGAETPDGFISVDELGFGSSRIAAEPELSARLAEALQAAGHPVTTGSVLTVSTVTGTAETADRLVRRIPGAAAEAMEGYGVAVAAAGRGLPVLEIRAISNPVGPRDRSAWNIIDAMKALESAGALLTEVLP</sequence>
<name>A0A927C891_9BACL</name>